<evidence type="ECO:0000256" key="1">
    <source>
        <dbReference type="SAM" id="MobiDB-lite"/>
    </source>
</evidence>
<dbReference type="AlphaFoldDB" id="A0A4C1W2J3"/>
<comment type="caution">
    <text evidence="2">The sequence shown here is derived from an EMBL/GenBank/DDBJ whole genome shotgun (WGS) entry which is preliminary data.</text>
</comment>
<evidence type="ECO:0000313" key="2">
    <source>
        <dbReference type="EMBL" id="GBP45291.1"/>
    </source>
</evidence>
<proteinExistence type="predicted"/>
<gene>
    <name evidence="2" type="ORF">EVAR_29039_1</name>
</gene>
<sequence length="155" mass="17407">MENDDRATDEGSSVTNEPQKLKQYNRSPGTSESSLRRAGPTHRFQLLRGLVNARLSGGKRGDVHHATRTVHGTTASTPLDRDLAHRRCLDRLRESKINKYVRGNEYRCNDTRAGVERHETCNPFPRVIAGLQLVAVTGTAQARVHILIRITNDDR</sequence>
<feature type="region of interest" description="Disordered" evidence="1">
    <location>
        <begin position="1"/>
        <end position="43"/>
    </location>
</feature>
<reference evidence="2 3" key="1">
    <citation type="journal article" date="2019" name="Commun. Biol.">
        <title>The bagworm genome reveals a unique fibroin gene that provides high tensile strength.</title>
        <authorList>
            <person name="Kono N."/>
            <person name="Nakamura H."/>
            <person name="Ohtoshi R."/>
            <person name="Tomita M."/>
            <person name="Numata K."/>
            <person name="Arakawa K."/>
        </authorList>
    </citation>
    <scope>NUCLEOTIDE SEQUENCE [LARGE SCALE GENOMIC DNA]</scope>
</reference>
<evidence type="ECO:0000313" key="3">
    <source>
        <dbReference type="Proteomes" id="UP000299102"/>
    </source>
</evidence>
<protein>
    <submittedName>
        <fullName evidence="2">Uncharacterized protein</fullName>
    </submittedName>
</protein>
<name>A0A4C1W2J3_EUMVA</name>
<dbReference type="EMBL" id="BGZK01000467">
    <property type="protein sequence ID" value="GBP45291.1"/>
    <property type="molecule type" value="Genomic_DNA"/>
</dbReference>
<feature type="compositionally biased region" description="Polar residues" evidence="1">
    <location>
        <begin position="10"/>
        <end position="33"/>
    </location>
</feature>
<keyword evidence="3" id="KW-1185">Reference proteome</keyword>
<dbReference type="Proteomes" id="UP000299102">
    <property type="component" value="Unassembled WGS sequence"/>
</dbReference>
<organism evidence="2 3">
    <name type="scientific">Eumeta variegata</name>
    <name type="common">Bagworm moth</name>
    <name type="synonym">Eumeta japonica</name>
    <dbReference type="NCBI Taxonomy" id="151549"/>
    <lineage>
        <taxon>Eukaryota</taxon>
        <taxon>Metazoa</taxon>
        <taxon>Ecdysozoa</taxon>
        <taxon>Arthropoda</taxon>
        <taxon>Hexapoda</taxon>
        <taxon>Insecta</taxon>
        <taxon>Pterygota</taxon>
        <taxon>Neoptera</taxon>
        <taxon>Endopterygota</taxon>
        <taxon>Lepidoptera</taxon>
        <taxon>Glossata</taxon>
        <taxon>Ditrysia</taxon>
        <taxon>Tineoidea</taxon>
        <taxon>Psychidae</taxon>
        <taxon>Oiketicinae</taxon>
        <taxon>Eumeta</taxon>
    </lineage>
</organism>
<accession>A0A4C1W2J3</accession>